<feature type="chain" id="PRO_5035205865" evidence="2">
    <location>
        <begin position="22"/>
        <end position="431"/>
    </location>
</feature>
<feature type="compositionally biased region" description="Polar residues" evidence="1">
    <location>
        <begin position="379"/>
        <end position="392"/>
    </location>
</feature>
<keyword evidence="4" id="KW-1185">Reference proteome</keyword>
<reference evidence="3" key="1">
    <citation type="journal article" date="2014" name="Int. J. Syst. Evol. Microbiol.">
        <title>Complete genome sequence of Corynebacterium casei LMG S-19264T (=DSM 44701T), isolated from a smear-ripened cheese.</title>
        <authorList>
            <consortium name="US DOE Joint Genome Institute (JGI-PGF)"/>
            <person name="Walter F."/>
            <person name="Albersmeier A."/>
            <person name="Kalinowski J."/>
            <person name="Ruckert C."/>
        </authorList>
    </citation>
    <scope>NUCLEOTIDE SEQUENCE</scope>
    <source>
        <strain evidence="3">KCTC 32513</strain>
    </source>
</reference>
<evidence type="ECO:0000313" key="4">
    <source>
        <dbReference type="Proteomes" id="UP000634004"/>
    </source>
</evidence>
<feature type="compositionally biased region" description="Low complexity" evidence="1">
    <location>
        <begin position="367"/>
        <end position="378"/>
    </location>
</feature>
<gene>
    <name evidence="3" type="ORF">GCM10009069_09110</name>
</gene>
<dbReference type="Proteomes" id="UP000634004">
    <property type="component" value="Unassembled WGS sequence"/>
</dbReference>
<comment type="caution">
    <text evidence="3">The sequence shown here is derived from an EMBL/GenBank/DDBJ whole genome shotgun (WGS) entry which is preliminary data.</text>
</comment>
<feature type="region of interest" description="Disordered" evidence="1">
    <location>
        <begin position="290"/>
        <end position="328"/>
    </location>
</feature>
<dbReference type="RefSeq" id="WP_189495903.1">
    <property type="nucleotide sequence ID" value="NZ_BMZH01000003.1"/>
</dbReference>
<organism evidence="3 4">
    <name type="scientific">Algimonas arctica</name>
    <dbReference type="NCBI Taxonomy" id="1479486"/>
    <lineage>
        <taxon>Bacteria</taxon>
        <taxon>Pseudomonadati</taxon>
        <taxon>Pseudomonadota</taxon>
        <taxon>Alphaproteobacteria</taxon>
        <taxon>Maricaulales</taxon>
        <taxon>Robiginitomaculaceae</taxon>
        <taxon>Algimonas</taxon>
    </lineage>
</organism>
<evidence type="ECO:0000256" key="2">
    <source>
        <dbReference type="SAM" id="SignalP"/>
    </source>
</evidence>
<evidence type="ECO:0000256" key="1">
    <source>
        <dbReference type="SAM" id="MobiDB-lite"/>
    </source>
</evidence>
<sequence>MTYRSVLLGASILMIAGPALAGPTSPSYVPDLLPPNPVAGECYGRVEIPAQYETTTQRVLTREAHQRVLVQQPQLQATTERVLVKEPSVRYVVRQPTYATVTEQVLTRPGFDKLSVSEPSFQTVTETLHTGRPRLVWKRGNPTKLRAQGYKIHSTADAGVGGRGYSSTTQYGQSGGERCGSVCEIWCLVEEPGESVAVTRQVLSHSGQVHRTPVPAQYQSIVKQVVTDPGGVQKIPVPGEYRDLHVEKLVHPGGTATINVPAEYGHAQGRKLVSEARYEWRRIVCKPNTQHTVHRQSSLHAQPIGHSSQTYVTQQPIGYGNSHLSSGGHSQALAATTAYSSGTTTRYTHPTPKSPYQGTLTQSQPAYTSRYQSTSTTQGVTYSGQGSTTVSSAYPDRTYSGPAYVDPAHIDPRTRQVLRYESRHEPSRLRR</sequence>
<protein>
    <submittedName>
        <fullName evidence="3">Uncharacterized protein</fullName>
    </submittedName>
</protein>
<proteinExistence type="predicted"/>
<reference evidence="3" key="2">
    <citation type="submission" date="2020-09" db="EMBL/GenBank/DDBJ databases">
        <authorList>
            <person name="Sun Q."/>
            <person name="Kim S."/>
        </authorList>
    </citation>
    <scope>NUCLEOTIDE SEQUENCE</scope>
    <source>
        <strain evidence="3">KCTC 32513</strain>
    </source>
</reference>
<dbReference type="EMBL" id="BMZH01000003">
    <property type="protein sequence ID" value="GHA88333.1"/>
    <property type="molecule type" value="Genomic_DNA"/>
</dbReference>
<dbReference type="AlphaFoldDB" id="A0A8J3G1Q6"/>
<feature type="region of interest" description="Disordered" evidence="1">
    <location>
        <begin position="342"/>
        <end position="408"/>
    </location>
</feature>
<feature type="compositionally biased region" description="Polar residues" evidence="1">
    <location>
        <begin position="354"/>
        <end position="366"/>
    </location>
</feature>
<keyword evidence="2" id="KW-0732">Signal</keyword>
<accession>A0A8J3G1Q6</accession>
<name>A0A8J3G1Q6_9PROT</name>
<feature type="signal peptide" evidence="2">
    <location>
        <begin position="1"/>
        <end position="21"/>
    </location>
</feature>
<evidence type="ECO:0000313" key="3">
    <source>
        <dbReference type="EMBL" id="GHA88333.1"/>
    </source>
</evidence>